<dbReference type="AlphaFoldDB" id="A0A3E2BLW5"/>
<comment type="caution">
    <text evidence="3">The sequence shown here is derived from an EMBL/GenBank/DDBJ whole genome shotgun (WGS) entry which is preliminary data.</text>
</comment>
<evidence type="ECO:0000313" key="3">
    <source>
        <dbReference type="EMBL" id="RFT15745.1"/>
    </source>
</evidence>
<reference evidence="3 4" key="1">
    <citation type="submission" date="2018-08" db="EMBL/GenBank/DDBJ databases">
        <title>Genome analysis of the thermophilic bacterium of the candidate phylum Aminicenantes from deep subsurface aquifer revealed its physiology and ecological role.</title>
        <authorList>
            <person name="Kadnikov V.V."/>
            <person name="Mardanov A.V."/>
            <person name="Beletsky A.V."/>
            <person name="Karnachuk O.V."/>
            <person name="Ravin N.V."/>
        </authorList>
    </citation>
    <scope>NUCLEOTIDE SEQUENCE [LARGE SCALE GENOMIC DNA]</scope>
    <source>
        <strain evidence="3">BY38</strain>
    </source>
</reference>
<dbReference type="PANTHER" id="PTHR33376:SF4">
    <property type="entry name" value="SIALIC ACID-BINDING PERIPLASMIC PROTEIN SIAP"/>
    <property type="match status" value="1"/>
</dbReference>
<accession>A0A3E2BLW5</accession>
<dbReference type="InterPro" id="IPR018389">
    <property type="entry name" value="DctP_fam"/>
</dbReference>
<feature type="coiled-coil region" evidence="2">
    <location>
        <begin position="258"/>
        <end position="285"/>
    </location>
</feature>
<dbReference type="GO" id="GO:0055085">
    <property type="term" value="P:transmembrane transport"/>
    <property type="evidence" value="ECO:0007669"/>
    <property type="project" value="InterPro"/>
</dbReference>
<gene>
    <name evidence="3" type="ORF">OP8BY_0120</name>
</gene>
<proteinExistence type="predicted"/>
<dbReference type="NCBIfam" id="NF037995">
    <property type="entry name" value="TRAP_S1"/>
    <property type="match status" value="1"/>
</dbReference>
<dbReference type="Proteomes" id="UP000257323">
    <property type="component" value="Unassembled WGS sequence"/>
</dbReference>
<dbReference type="Gene3D" id="3.40.190.170">
    <property type="entry name" value="Bacterial extracellular solute-binding protein, family 7"/>
    <property type="match status" value="1"/>
</dbReference>
<evidence type="ECO:0000313" key="4">
    <source>
        <dbReference type="Proteomes" id="UP000257323"/>
    </source>
</evidence>
<organism evidence="3 4">
    <name type="scientific">Candidatus Saccharicenans subterraneus</name>
    <dbReference type="NCBI Taxonomy" id="2508984"/>
    <lineage>
        <taxon>Bacteria</taxon>
        <taxon>Candidatus Aminicenantota</taxon>
        <taxon>Candidatus Aminicenantia</taxon>
        <taxon>Candidatus Aminicenantales</taxon>
        <taxon>Candidatus Saccharicenantaceae</taxon>
        <taxon>Candidatus Saccharicenans</taxon>
    </lineage>
</organism>
<dbReference type="InterPro" id="IPR038404">
    <property type="entry name" value="TRAP_DctP_sf"/>
</dbReference>
<dbReference type="Pfam" id="PF03480">
    <property type="entry name" value="DctP"/>
    <property type="match status" value="1"/>
</dbReference>
<keyword evidence="2" id="KW-0175">Coiled coil</keyword>
<dbReference type="CDD" id="cd13670">
    <property type="entry name" value="PBP2_TRAP_Tp0957_like"/>
    <property type="match status" value="1"/>
</dbReference>
<dbReference type="EMBL" id="QUAH01000007">
    <property type="protein sequence ID" value="RFT15745.1"/>
    <property type="molecule type" value="Genomic_DNA"/>
</dbReference>
<dbReference type="PANTHER" id="PTHR33376">
    <property type="match status" value="1"/>
</dbReference>
<sequence length="338" mass="38075">MKKLILSVTALYLIMILVFCVVRLQAAIEIKIGSVAPERSPWHNALLKLARDWESSTGGQVKVRVYPGGIAGSEQDMIRKVRLGVLQGAVLTNMGMMKVERSVLVLNLPFLFNSDEEFNFVFQRLRPIFETRIEESGFKVIHWTQSGWVYFYSKGPVLNPDDLKKYKISITKDDPDLEQVWKKMGYQVVPQDQKDVLIGLESGMVSATYLPAVMAASGQYFAIASHMLAPKLSPLVGSLVLSRKTWEQIPENFRPALLEAAERQARALAGEITSLEEEAIRAMKEHGLVINSPSDGEMAQWREASSRAIQSLVGRIIPADIYEKTMDFIREYRARGNR</sequence>
<evidence type="ECO:0000256" key="1">
    <source>
        <dbReference type="ARBA" id="ARBA00022729"/>
    </source>
</evidence>
<keyword evidence="1" id="KW-0732">Signal</keyword>
<evidence type="ECO:0000256" key="2">
    <source>
        <dbReference type="SAM" id="Coils"/>
    </source>
</evidence>
<protein>
    <submittedName>
        <fullName evidence="3">TRAP-type C4-dicarboxylate transport system, periplasmic component</fullName>
    </submittedName>
</protein>
<name>A0A3E2BLW5_9BACT</name>